<sequence>MRTPHRHGLAAALAVAALGLTACSAGSEDGADDAGPAQDASVSIGLAAVPANLDYTTSGGAAIFEALLGNVYEGLVQLDEHGEVEPLLAESWEISEDGTEYSFTLREDVTFHDGTPFDAEIVQFSLERLDEWTANTPDNLAAIDQVEVDSPTEVTVVLSEPDYDALYWLAGPLGTMFAPDSVDDLASEANGTGPFTFESYENAVQMDLARHEDYWGEPAGVADASLVYYEDAAAAANALRTGGVDAILRAEAYDQVESFEEEDEFDVVIGDTQAVAVLAMSNDHEELSDPEVREAISLAIDKEAVLAAATTGHGTILGGPSVPTDSYYQDYSEERPHDPEAAEELLEQAGVEDLSLRFTLPNRPYAEAIAQVVQDDLGEIGISVDLETQEFPAVWVEQTMTNQDYDLTVVSHVEPRNMINYDDPDYYWGYDSEEAAEHFAEARAATDDADYASAMEAAADQVVQDAPGVWLYNSPNIVISRDGVEGLPEDDLGVGMNLSGISVDH</sequence>
<dbReference type="GO" id="GO:0042597">
    <property type="term" value="C:periplasmic space"/>
    <property type="evidence" value="ECO:0007669"/>
    <property type="project" value="UniProtKB-ARBA"/>
</dbReference>
<dbReference type="RefSeq" id="WP_188683762.1">
    <property type="nucleotide sequence ID" value="NZ_BMIS01000004.1"/>
</dbReference>
<proteinExistence type="inferred from homology"/>
<name>A0A917AR37_9MICC</name>
<protein>
    <submittedName>
        <fullName evidence="7">Peptide ABC transporter substrate-binding protein</fullName>
    </submittedName>
</protein>
<dbReference type="GO" id="GO:1904680">
    <property type="term" value="F:peptide transmembrane transporter activity"/>
    <property type="evidence" value="ECO:0007669"/>
    <property type="project" value="TreeGrafter"/>
</dbReference>
<evidence type="ECO:0000256" key="3">
    <source>
        <dbReference type="ARBA" id="ARBA00022448"/>
    </source>
</evidence>
<dbReference type="AlphaFoldDB" id="A0A917AR37"/>
<dbReference type="PANTHER" id="PTHR30290:SF10">
    <property type="entry name" value="PERIPLASMIC OLIGOPEPTIDE-BINDING PROTEIN-RELATED"/>
    <property type="match status" value="1"/>
</dbReference>
<dbReference type="EMBL" id="BMIS01000004">
    <property type="protein sequence ID" value="GGE66497.1"/>
    <property type="molecule type" value="Genomic_DNA"/>
</dbReference>
<dbReference type="Gene3D" id="3.10.105.10">
    <property type="entry name" value="Dipeptide-binding Protein, Domain 3"/>
    <property type="match status" value="1"/>
</dbReference>
<dbReference type="Pfam" id="PF00496">
    <property type="entry name" value="SBP_bac_5"/>
    <property type="match status" value="1"/>
</dbReference>
<dbReference type="Gene3D" id="3.90.76.10">
    <property type="entry name" value="Dipeptide-binding Protein, Domain 1"/>
    <property type="match status" value="1"/>
</dbReference>
<evidence type="ECO:0000313" key="8">
    <source>
        <dbReference type="Proteomes" id="UP000633136"/>
    </source>
</evidence>
<dbReference type="InterPro" id="IPR039424">
    <property type="entry name" value="SBP_5"/>
</dbReference>
<reference evidence="7" key="2">
    <citation type="submission" date="2020-09" db="EMBL/GenBank/DDBJ databases">
        <authorList>
            <person name="Sun Q."/>
            <person name="Zhou Y."/>
        </authorList>
    </citation>
    <scope>NUCLEOTIDE SEQUENCE</scope>
    <source>
        <strain evidence="7">CGMCC 1.15388</strain>
    </source>
</reference>
<keyword evidence="3" id="KW-0813">Transport</keyword>
<evidence type="ECO:0000313" key="7">
    <source>
        <dbReference type="EMBL" id="GGE66497.1"/>
    </source>
</evidence>
<dbReference type="Proteomes" id="UP000633136">
    <property type="component" value="Unassembled WGS sequence"/>
</dbReference>
<comment type="similarity">
    <text evidence="2">Belongs to the bacterial solute-binding protein 5 family.</text>
</comment>
<evidence type="ECO:0000256" key="4">
    <source>
        <dbReference type="ARBA" id="ARBA00022729"/>
    </source>
</evidence>
<dbReference type="PANTHER" id="PTHR30290">
    <property type="entry name" value="PERIPLASMIC BINDING COMPONENT OF ABC TRANSPORTER"/>
    <property type="match status" value="1"/>
</dbReference>
<comment type="subcellular location">
    <subcellularLocation>
        <location evidence="1">Cell envelope</location>
    </subcellularLocation>
</comment>
<comment type="caution">
    <text evidence="7">The sequence shown here is derived from an EMBL/GenBank/DDBJ whole genome shotgun (WGS) entry which is preliminary data.</text>
</comment>
<keyword evidence="8" id="KW-1185">Reference proteome</keyword>
<feature type="domain" description="Solute-binding protein family 5" evidence="6">
    <location>
        <begin position="83"/>
        <end position="427"/>
    </location>
</feature>
<dbReference type="PIRSF" id="PIRSF002741">
    <property type="entry name" value="MppA"/>
    <property type="match status" value="1"/>
</dbReference>
<evidence type="ECO:0000259" key="6">
    <source>
        <dbReference type="Pfam" id="PF00496"/>
    </source>
</evidence>
<dbReference type="GO" id="GO:0030313">
    <property type="term" value="C:cell envelope"/>
    <property type="evidence" value="ECO:0007669"/>
    <property type="project" value="UniProtKB-SubCell"/>
</dbReference>
<gene>
    <name evidence="7" type="ORF">GCM10011401_12240</name>
</gene>
<dbReference type="GO" id="GO:0043190">
    <property type="term" value="C:ATP-binding cassette (ABC) transporter complex"/>
    <property type="evidence" value="ECO:0007669"/>
    <property type="project" value="InterPro"/>
</dbReference>
<evidence type="ECO:0000256" key="2">
    <source>
        <dbReference type="ARBA" id="ARBA00005695"/>
    </source>
</evidence>
<accession>A0A917AR37</accession>
<reference evidence="7" key="1">
    <citation type="journal article" date="2014" name="Int. J. Syst. Evol. Microbiol.">
        <title>Complete genome sequence of Corynebacterium casei LMG S-19264T (=DSM 44701T), isolated from a smear-ripened cheese.</title>
        <authorList>
            <consortium name="US DOE Joint Genome Institute (JGI-PGF)"/>
            <person name="Walter F."/>
            <person name="Albersmeier A."/>
            <person name="Kalinowski J."/>
            <person name="Ruckert C."/>
        </authorList>
    </citation>
    <scope>NUCLEOTIDE SEQUENCE</scope>
    <source>
        <strain evidence="7">CGMCC 1.15388</strain>
    </source>
</reference>
<dbReference type="SUPFAM" id="SSF53850">
    <property type="entry name" value="Periplasmic binding protein-like II"/>
    <property type="match status" value="1"/>
</dbReference>
<evidence type="ECO:0000256" key="1">
    <source>
        <dbReference type="ARBA" id="ARBA00004196"/>
    </source>
</evidence>
<organism evidence="7 8">
    <name type="scientific">Nesterenkonia cremea</name>
    <dbReference type="NCBI Taxonomy" id="1882340"/>
    <lineage>
        <taxon>Bacteria</taxon>
        <taxon>Bacillati</taxon>
        <taxon>Actinomycetota</taxon>
        <taxon>Actinomycetes</taxon>
        <taxon>Micrococcales</taxon>
        <taxon>Micrococcaceae</taxon>
        <taxon>Nesterenkonia</taxon>
    </lineage>
</organism>
<dbReference type="InterPro" id="IPR000914">
    <property type="entry name" value="SBP_5_dom"/>
</dbReference>
<dbReference type="InterPro" id="IPR030678">
    <property type="entry name" value="Peptide/Ni-bd"/>
</dbReference>
<dbReference type="Gene3D" id="3.40.190.10">
    <property type="entry name" value="Periplasmic binding protein-like II"/>
    <property type="match status" value="1"/>
</dbReference>
<feature type="chain" id="PRO_5036839642" evidence="5">
    <location>
        <begin position="28"/>
        <end position="505"/>
    </location>
</feature>
<evidence type="ECO:0000256" key="5">
    <source>
        <dbReference type="SAM" id="SignalP"/>
    </source>
</evidence>
<dbReference type="PROSITE" id="PS51257">
    <property type="entry name" value="PROKAR_LIPOPROTEIN"/>
    <property type="match status" value="1"/>
</dbReference>
<dbReference type="GO" id="GO:0015833">
    <property type="term" value="P:peptide transport"/>
    <property type="evidence" value="ECO:0007669"/>
    <property type="project" value="TreeGrafter"/>
</dbReference>
<keyword evidence="4 5" id="KW-0732">Signal</keyword>
<feature type="signal peptide" evidence="5">
    <location>
        <begin position="1"/>
        <end position="27"/>
    </location>
</feature>